<name>A0AAV7SRZ5_PLEWA</name>
<dbReference type="EMBL" id="JANPWB010000008">
    <property type="protein sequence ID" value="KAJ1166894.1"/>
    <property type="molecule type" value="Genomic_DNA"/>
</dbReference>
<reference evidence="2" key="1">
    <citation type="journal article" date="2022" name="bioRxiv">
        <title>Sequencing and chromosome-scale assembly of the giantPleurodeles waltlgenome.</title>
        <authorList>
            <person name="Brown T."/>
            <person name="Elewa A."/>
            <person name="Iarovenko S."/>
            <person name="Subramanian E."/>
            <person name="Araus A.J."/>
            <person name="Petzold A."/>
            <person name="Susuki M."/>
            <person name="Suzuki K.-i.T."/>
            <person name="Hayashi T."/>
            <person name="Toyoda A."/>
            <person name="Oliveira C."/>
            <person name="Osipova E."/>
            <person name="Leigh N.D."/>
            <person name="Simon A."/>
            <person name="Yun M.H."/>
        </authorList>
    </citation>
    <scope>NUCLEOTIDE SEQUENCE</scope>
    <source>
        <strain evidence="2">20211129_DDA</strain>
        <tissue evidence="2">Liver</tissue>
    </source>
</reference>
<keyword evidence="3" id="KW-1185">Reference proteome</keyword>
<proteinExistence type="predicted"/>
<accession>A0AAV7SRZ5</accession>
<feature type="compositionally biased region" description="Low complexity" evidence="1">
    <location>
        <begin position="66"/>
        <end position="83"/>
    </location>
</feature>
<dbReference type="Proteomes" id="UP001066276">
    <property type="component" value="Chromosome 4_2"/>
</dbReference>
<feature type="region of interest" description="Disordered" evidence="1">
    <location>
        <begin position="13"/>
        <end position="83"/>
    </location>
</feature>
<protein>
    <submittedName>
        <fullName evidence="2">Uncharacterized protein</fullName>
    </submittedName>
</protein>
<sequence length="116" mass="11435">MVVVLPRRWRFEPGPPGCPDLRVSQAGPGRAGGLRRGADPGQRTGRGSGPLEVNPGACGDRPRGTSAAVKSGAAAPGGAPEVGLGLGPRCVPDLLLGARGGAPCPPEVASGCILVI</sequence>
<dbReference type="AlphaFoldDB" id="A0AAV7SRZ5"/>
<gene>
    <name evidence="2" type="ORF">NDU88_007290</name>
</gene>
<evidence type="ECO:0000256" key="1">
    <source>
        <dbReference type="SAM" id="MobiDB-lite"/>
    </source>
</evidence>
<comment type="caution">
    <text evidence="2">The sequence shown here is derived from an EMBL/GenBank/DDBJ whole genome shotgun (WGS) entry which is preliminary data.</text>
</comment>
<evidence type="ECO:0000313" key="2">
    <source>
        <dbReference type="EMBL" id="KAJ1166894.1"/>
    </source>
</evidence>
<organism evidence="2 3">
    <name type="scientific">Pleurodeles waltl</name>
    <name type="common">Iberian ribbed newt</name>
    <dbReference type="NCBI Taxonomy" id="8319"/>
    <lineage>
        <taxon>Eukaryota</taxon>
        <taxon>Metazoa</taxon>
        <taxon>Chordata</taxon>
        <taxon>Craniata</taxon>
        <taxon>Vertebrata</taxon>
        <taxon>Euteleostomi</taxon>
        <taxon>Amphibia</taxon>
        <taxon>Batrachia</taxon>
        <taxon>Caudata</taxon>
        <taxon>Salamandroidea</taxon>
        <taxon>Salamandridae</taxon>
        <taxon>Pleurodelinae</taxon>
        <taxon>Pleurodeles</taxon>
    </lineage>
</organism>
<evidence type="ECO:0000313" key="3">
    <source>
        <dbReference type="Proteomes" id="UP001066276"/>
    </source>
</evidence>